<reference evidence="1" key="1">
    <citation type="submission" date="2023-01" db="EMBL/GenBank/DDBJ databases">
        <title>Biogeochemical cycle of methane in antarctic sediments.</title>
        <authorList>
            <person name="Roldan D.M."/>
            <person name="Menes R.J."/>
        </authorList>
    </citation>
    <scope>NUCLEOTIDE SEQUENCE [LARGE SCALE GENOMIC DNA]</scope>
    <source>
        <strain evidence="1">K-2018 MAG008</strain>
    </source>
</reference>
<evidence type="ECO:0000313" key="2">
    <source>
        <dbReference type="Proteomes" id="UP001160519"/>
    </source>
</evidence>
<sequence length="141" mass="15284">MTTLRKLIEQRIAAQTTLFKEVAGAASINNIMTGRLSDAGCYVFQEARKASESKLVGLTRQRVSLSFAFIIAVRNVKDARGGDAADACALLQAAVQAALLGWEPDSATEPFEYAGGNLISFTNGFFIWKDSYRTAQLIQST</sequence>
<evidence type="ECO:0000313" key="1">
    <source>
        <dbReference type="EMBL" id="MDI1231335.1"/>
    </source>
</evidence>
<gene>
    <name evidence="1" type="ORF">PSU93_09320</name>
</gene>
<dbReference type="Proteomes" id="UP001160519">
    <property type="component" value="Unassembled WGS sequence"/>
</dbReference>
<dbReference type="EMBL" id="JAQSDF010000027">
    <property type="protein sequence ID" value="MDI1231335.1"/>
    <property type="molecule type" value="Genomic_DNA"/>
</dbReference>
<protein>
    <submittedName>
        <fullName evidence="1">Uncharacterized protein</fullName>
    </submittedName>
</protein>
<comment type="caution">
    <text evidence="1">The sequence shown here is derived from an EMBL/GenBank/DDBJ whole genome shotgun (WGS) entry which is preliminary data.</text>
</comment>
<keyword evidence="2" id="KW-1185">Reference proteome</keyword>
<accession>A0AA43Q486</accession>
<proteinExistence type="predicted"/>
<dbReference type="InterPro" id="IPR056912">
    <property type="entry name" value="Phage_JBD30_tail_term-like"/>
</dbReference>
<dbReference type="Pfam" id="PF23840">
    <property type="entry name" value="Phage_tail_terminator"/>
    <property type="match status" value="1"/>
</dbReference>
<dbReference type="AlphaFoldDB" id="A0AA43Q486"/>
<name>A0AA43Q486_9GAMM</name>
<organism evidence="1 2">
    <name type="scientific">Candidatus Methylobacter titanis</name>
    <dbReference type="NCBI Taxonomy" id="3053457"/>
    <lineage>
        <taxon>Bacteria</taxon>
        <taxon>Pseudomonadati</taxon>
        <taxon>Pseudomonadota</taxon>
        <taxon>Gammaproteobacteria</taxon>
        <taxon>Methylococcales</taxon>
        <taxon>Methylococcaceae</taxon>
        <taxon>Methylobacter</taxon>
    </lineage>
</organism>